<protein>
    <submittedName>
        <fullName evidence="2">Uncharacterized protein</fullName>
    </submittedName>
</protein>
<dbReference type="EMBL" id="JABURA010000002">
    <property type="protein sequence ID" value="NUB93533.1"/>
    <property type="molecule type" value="Genomic_DNA"/>
</dbReference>
<dbReference type="AlphaFoldDB" id="A0A8J8GNR9"/>
<reference evidence="2" key="1">
    <citation type="submission" date="2020-06" db="EMBL/GenBank/DDBJ databases">
        <title>Haloterrigena sp. nov., an extremely halophilic archaeon isolated from a saline sediment.</title>
        <authorList>
            <person name="Liu B.-B."/>
        </authorList>
    </citation>
    <scope>NUCLEOTIDE SEQUENCE</scope>
    <source>
        <strain evidence="2">SYSU A121-1</strain>
    </source>
</reference>
<dbReference type="OrthoDB" id="308076at2157"/>
<feature type="region of interest" description="Disordered" evidence="1">
    <location>
        <begin position="84"/>
        <end position="114"/>
    </location>
</feature>
<proteinExistence type="predicted"/>
<dbReference type="Pfam" id="PF24412">
    <property type="entry name" value="DUF7546"/>
    <property type="match status" value="1"/>
</dbReference>
<comment type="caution">
    <text evidence="2">The sequence shown here is derived from an EMBL/GenBank/DDBJ whole genome shotgun (WGS) entry which is preliminary data.</text>
</comment>
<organism evidence="2 3">
    <name type="scientific">Haloterrigena gelatinilytica</name>
    <dbReference type="NCBI Taxonomy" id="2741724"/>
    <lineage>
        <taxon>Archaea</taxon>
        <taxon>Methanobacteriati</taxon>
        <taxon>Methanobacteriota</taxon>
        <taxon>Stenosarchaea group</taxon>
        <taxon>Halobacteria</taxon>
        <taxon>Halobacteriales</taxon>
        <taxon>Natrialbaceae</taxon>
        <taxon>Haloterrigena</taxon>
    </lineage>
</organism>
<evidence type="ECO:0000313" key="3">
    <source>
        <dbReference type="Proteomes" id="UP000728647"/>
    </source>
</evidence>
<dbReference type="InterPro" id="IPR055968">
    <property type="entry name" value="DUF7546"/>
</dbReference>
<accession>A0A8J8GNR9</accession>
<evidence type="ECO:0000313" key="2">
    <source>
        <dbReference type="EMBL" id="NUB93533.1"/>
    </source>
</evidence>
<dbReference type="RefSeq" id="WP_174703185.1">
    <property type="nucleotide sequence ID" value="NZ_JABURA010000002.1"/>
</dbReference>
<sequence length="114" mass="12020">MTVFREAAIDDDESVFRNALVGQLIGSNAIGVTRGRSLGWGPVLVYAGDRLALTLVPYQTLGSVALAHLVYDALLELARSAVGGVSGSPRVPPASGRYSPRCSRAAPAVPRWSR</sequence>
<evidence type="ECO:0000256" key="1">
    <source>
        <dbReference type="SAM" id="MobiDB-lite"/>
    </source>
</evidence>
<gene>
    <name evidence="2" type="ORF">HT576_21320</name>
</gene>
<name>A0A8J8GNR9_9EURY</name>
<dbReference type="Proteomes" id="UP000728647">
    <property type="component" value="Unassembled WGS sequence"/>
</dbReference>